<name>A0A6M2BJK1_9GAMM</name>
<keyword evidence="4" id="KW-0456">Lyase</keyword>
<gene>
    <name evidence="6" type="ORF">G7Y85_00190</name>
</gene>
<dbReference type="PANTHER" id="PTHR33337">
    <property type="entry name" value="GFA DOMAIN-CONTAINING PROTEIN"/>
    <property type="match status" value="1"/>
</dbReference>
<accession>A0A6M2BJK1</accession>
<dbReference type="GO" id="GO:0016846">
    <property type="term" value="F:carbon-sulfur lyase activity"/>
    <property type="evidence" value="ECO:0007669"/>
    <property type="project" value="InterPro"/>
</dbReference>
<evidence type="ECO:0000256" key="1">
    <source>
        <dbReference type="ARBA" id="ARBA00005495"/>
    </source>
</evidence>
<evidence type="ECO:0000313" key="6">
    <source>
        <dbReference type="EMBL" id="NGY03172.1"/>
    </source>
</evidence>
<dbReference type="Gene3D" id="3.90.1590.10">
    <property type="entry name" value="glutathione-dependent formaldehyde- activating enzyme (gfa)"/>
    <property type="match status" value="1"/>
</dbReference>
<evidence type="ECO:0000256" key="2">
    <source>
        <dbReference type="ARBA" id="ARBA00022723"/>
    </source>
</evidence>
<evidence type="ECO:0000256" key="3">
    <source>
        <dbReference type="ARBA" id="ARBA00022833"/>
    </source>
</evidence>
<feature type="domain" description="CENP-V/GFA" evidence="5">
    <location>
        <begin position="4"/>
        <end position="114"/>
    </location>
</feature>
<keyword evidence="3" id="KW-0862">Zinc</keyword>
<dbReference type="GO" id="GO:0046872">
    <property type="term" value="F:metal ion binding"/>
    <property type="evidence" value="ECO:0007669"/>
    <property type="project" value="UniProtKB-KW"/>
</dbReference>
<dbReference type="Pfam" id="PF04828">
    <property type="entry name" value="GFA"/>
    <property type="match status" value="1"/>
</dbReference>
<reference evidence="6 7" key="1">
    <citation type="journal article" date="2014" name="Int. J. Syst. Evol. Microbiol.">
        <title>Solimonas terrae sp. nov., isolated from soil.</title>
        <authorList>
            <person name="Kim S.J."/>
            <person name="Moon J.Y."/>
            <person name="Weon H.Y."/>
            <person name="Ahn J.H."/>
            <person name="Chen W.M."/>
            <person name="Kwon S.W."/>
        </authorList>
    </citation>
    <scope>NUCLEOTIDE SEQUENCE [LARGE SCALE GENOMIC DNA]</scope>
    <source>
        <strain evidence="6 7">KIS83-12</strain>
    </source>
</reference>
<keyword evidence="7" id="KW-1185">Reference proteome</keyword>
<organism evidence="6 7">
    <name type="scientific">Solimonas terrae</name>
    <dbReference type="NCBI Taxonomy" id="1396819"/>
    <lineage>
        <taxon>Bacteria</taxon>
        <taxon>Pseudomonadati</taxon>
        <taxon>Pseudomonadota</taxon>
        <taxon>Gammaproteobacteria</taxon>
        <taxon>Nevskiales</taxon>
        <taxon>Nevskiaceae</taxon>
        <taxon>Solimonas</taxon>
    </lineage>
</organism>
<dbReference type="EMBL" id="JAAMOW010000001">
    <property type="protein sequence ID" value="NGY03172.1"/>
    <property type="molecule type" value="Genomic_DNA"/>
</dbReference>
<dbReference type="PANTHER" id="PTHR33337:SF40">
    <property type="entry name" value="CENP-V_GFA DOMAIN-CONTAINING PROTEIN-RELATED"/>
    <property type="match status" value="1"/>
</dbReference>
<dbReference type="InterPro" id="IPR006913">
    <property type="entry name" value="CENP-V/GFA"/>
</dbReference>
<evidence type="ECO:0000259" key="5">
    <source>
        <dbReference type="PROSITE" id="PS51891"/>
    </source>
</evidence>
<protein>
    <submittedName>
        <fullName evidence="6">GFA family protein</fullName>
    </submittedName>
</protein>
<dbReference type="AlphaFoldDB" id="A0A6M2BJK1"/>
<dbReference type="PROSITE" id="PS51891">
    <property type="entry name" value="CENP_V_GFA"/>
    <property type="match status" value="1"/>
</dbReference>
<evidence type="ECO:0000256" key="4">
    <source>
        <dbReference type="ARBA" id="ARBA00023239"/>
    </source>
</evidence>
<proteinExistence type="inferred from homology"/>
<dbReference type="Proteomes" id="UP000472676">
    <property type="component" value="Unassembled WGS sequence"/>
</dbReference>
<comment type="caution">
    <text evidence="6">The sequence shown here is derived from an EMBL/GenBank/DDBJ whole genome shotgun (WGS) entry which is preliminary data.</text>
</comment>
<dbReference type="InterPro" id="IPR011057">
    <property type="entry name" value="Mss4-like_sf"/>
</dbReference>
<sequence>MKIRHAACNCGRLRLSTHAEPTRISICHCLACQQRTGSAFGIQARFAEADVQVEGQSTEYLRIAESGDAVRYGFCPICGSTLFYRLLGVPGTISVPVGGFADPDFPAPTVSIYEEHRHRWLVLPDGIQHEY</sequence>
<keyword evidence="2" id="KW-0479">Metal-binding</keyword>
<dbReference type="SUPFAM" id="SSF51316">
    <property type="entry name" value="Mss4-like"/>
    <property type="match status" value="1"/>
</dbReference>
<dbReference type="RefSeq" id="WP_166250601.1">
    <property type="nucleotide sequence ID" value="NZ_JAAMOW010000001.1"/>
</dbReference>
<comment type="similarity">
    <text evidence="1">Belongs to the Gfa family.</text>
</comment>
<evidence type="ECO:0000313" key="7">
    <source>
        <dbReference type="Proteomes" id="UP000472676"/>
    </source>
</evidence>